<evidence type="ECO:0000256" key="8">
    <source>
        <dbReference type="ARBA" id="ARBA00048741"/>
    </source>
</evidence>
<dbReference type="InterPro" id="IPR001962">
    <property type="entry name" value="Asn_synthase"/>
</dbReference>
<dbReference type="PANTHER" id="PTHR43284">
    <property type="entry name" value="ASPARAGINE SYNTHETASE (GLUTAMINE-HYDROLYZING)"/>
    <property type="match status" value="1"/>
</dbReference>
<comment type="caution">
    <text evidence="12">The sequence shown here is derived from an EMBL/GenBank/DDBJ whole genome shotgun (WGS) entry which is preliminary data.</text>
</comment>
<evidence type="ECO:0000256" key="3">
    <source>
        <dbReference type="ARBA" id="ARBA00012737"/>
    </source>
</evidence>
<keyword evidence="5 10" id="KW-0067">ATP-binding</keyword>
<name>A0A8J6NLH8_9CHLR</name>
<evidence type="ECO:0000256" key="4">
    <source>
        <dbReference type="ARBA" id="ARBA00022741"/>
    </source>
</evidence>
<proteinExistence type="inferred from homology"/>
<keyword evidence="4 10" id="KW-0547">Nucleotide-binding</keyword>
<dbReference type="InterPro" id="IPR033738">
    <property type="entry name" value="AsnB_N"/>
</dbReference>
<dbReference type="CDD" id="cd00712">
    <property type="entry name" value="AsnB"/>
    <property type="match status" value="1"/>
</dbReference>
<dbReference type="NCBIfam" id="TIGR01536">
    <property type="entry name" value="asn_synth_AEB"/>
    <property type="match status" value="1"/>
</dbReference>
<dbReference type="Pfam" id="PF13537">
    <property type="entry name" value="GATase_7"/>
    <property type="match status" value="1"/>
</dbReference>
<dbReference type="PIRSF" id="PIRSF001589">
    <property type="entry name" value="Asn_synthetase_glu-h"/>
    <property type="match status" value="1"/>
</dbReference>
<dbReference type="InterPro" id="IPR017932">
    <property type="entry name" value="GATase_2_dom"/>
</dbReference>
<comment type="pathway">
    <text evidence="1">Amino-acid biosynthesis; L-asparagine biosynthesis; L-asparagine from L-aspartate (L-Gln route): step 1/1.</text>
</comment>
<feature type="domain" description="Glutamine amidotransferase type-2" evidence="11">
    <location>
        <begin position="2"/>
        <end position="217"/>
    </location>
</feature>
<dbReference type="SUPFAM" id="SSF56235">
    <property type="entry name" value="N-terminal nucleophile aminohydrolases (Ntn hydrolases)"/>
    <property type="match status" value="1"/>
</dbReference>
<dbReference type="PANTHER" id="PTHR43284:SF1">
    <property type="entry name" value="ASPARAGINE SYNTHETASE"/>
    <property type="match status" value="1"/>
</dbReference>
<evidence type="ECO:0000256" key="6">
    <source>
        <dbReference type="ARBA" id="ARBA00022888"/>
    </source>
</evidence>
<feature type="binding site" evidence="10">
    <location>
        <position position="102"/>
    </location>
    <ligand>
        <name>L-glutamine</name>
        <dbReference type="ChEBI" id="CHEBI:58359"/>
    </ligand>
</feature>
<dbReference type="InterPro" id="IPR006426">
    <property type="entry name" value="Asn_synth_AEB"/>
</dbReference>
<reference evidence="12 13" key="1">
    <citation type="submission" date="2020-08" db="EMBL/GenBank/DDBJ databases">
        <title>Bridging the membrane lipid divide: bacteria of the FCB group superphylum have the potential to synthesize archaeal ether lipids.</title>
        <authorList>
            <person name="Villanueva L."/>
            <person name="Von Meijenfeldt F.A.B."/>
            <person name="Westbye A.B."/>
            <person name="Yadav S."/>
            <person name="Hopmans E.C."/>
            <person name="Dutilh B.E."/>
            <person name="Sinninghe Damste J.S."/>
        </authorList>
    </citation>
    <scope>NUCLEOTIDE SEQUENCE [LARGE SCALE GENOMIC DNA]</scope>
    <source>
        <strain evidence="12">NIOZ-UU36</strain>
    </source>
</reference>
<dbReference type="Proteomes" id="UP000614469">
    <property type="component" value="Unassembled WGS sequence"/>
</dbReference>
<evidence type="ECO:0000256" key="9">
    <source>
        <dbReference type="PIRSR" id="PIRSR001589-1"/>
    </source>
</evidence>
<dbReference type="EMBL" id="JACNJN010000097">
    <property type="protein sequence ID" value="MBC8335230.1"/>
    <property type="molecule type" value="Genomic_DNA"/>
</dbReference>
<comment type="similarity">
    <text evidence="2">Belongs to the asparagine synthetase family.</text>
</comment>
<evidence type="ECO:0000256" key="7">
    <source>
        <dbReference type="ARBA" id="ARBA00022962"/>
    </source>
</evidence>
<feature type="active site" description="For GATase activity" evidence="9">
    <location>
        <position position="2"/>
    </location>
</feature>
<dbReference type="GO" id="GO:0005524">
    <property type="term" value="F:ATP binding"/>
    <property type="evidence" value="ECO:0007669"/>
    <property type="project" value="UniProtKB-KW"/>
</dbReference>
<dbReference type="InterPro" id="IPR029055">
    <property type="entry name" value="Ntn_hydrolases_N"/>
</dbReference>
<keyword evidence="9" id="KW-0028">Amino-acid biosynthesis</keyword>
<keyword evidence="6 9" id="KW-0061">Asparagine biosynthesis</keyword>
<dbReference type="EC" id="6.3.5.4" evidence="3"/>
<evidence type="ECO:0000259" key="11">
    <source>
        <dbReference type="PROSITE" id="PS51278"/>
    </source>
</evidence>
<dbReference type="AlphaFoldDB" id="A0A8J6NLH8"/>
<dbReference type="GO" id="GO:0004066">
    <property type="term" value="F:asparagine synthase (glutamine-hydrolyzing) activity"/>
    <property type="evidence" value="ECO:0007669"/>
    <property type="project" value="UniProtKB-EC"/>
</dbReference>
<sequence length="633" mass="73319">MCGIAGFWNLNGMPVSRAMLETFTDTLEHRGPDGNGFYIDEDANLGLGHRRLAILDTTDMGRQPMSYGNRRYWITLNGEIYNFLEIRSELAQHGYQFVTESDTEVVMAAYDKWGEDCQLRFNGMWAFAIWDQKKKQLFISRDRFGVKPLMYFYDRKRFAFASEMKAFLALDWFQAEFDPEMVATALTDHQLIEGSERTLLRDLKRLLGGYCLSLKQNGDLKIRRWWNTLDHLEPAPASCGEQVERYRELFLDSCRIRMRSDVPIGTALSGGLDSSSIVCGMRHIRDMGDVGDRLASDWQRSFVATYPGSVIDERVYADEVIKKTGSTPVYCEITPDMYLKNYKRVLFQYEEISDIHLGPWAVHKAQREHGVVVTLDGHGGDEALAGYPWHVTASLKDALTSLSPRKAAISLETMKKLELFPQEQFYWQSILMVGNKAVNRMLKKEQAWLNQSPAEFVSAAYEEDRFRIKKRNALFQSLYADFHFTHLPMNLRDFDRLSMAHGVEVRSPFMDWRLVTFTFSLPSESKIGGGYTKRILRDALKDILPEPIRKRTRKLGFPNMAESWSSPRAQDFIRDAVMSADFQNSDIWDGKRIRSELEVAMRKQDLPVIQKAWIYVQAMSLMEMFREKRRNFQ</sequence>
<evidence type="ECO:0000256" key="10">
    <source>
        <dbReference type="PIRSR" id="PIRSR001589-2"/>
    </source>
</evidence>
<dbReference type="InterPro" id="IPR014729">
    <property type="entry name" value="Rossmann-like_a/b/a_fold"/>
</dbReference>
<dbReference type="SUPFAM" id="SSF52402">
    <property type="entry name" value="Adenine nucleotide alpha hydrolases-like"/>
    <property type="match status" value="1"/>
</dbReference>
<keyword evidence="12" id="KW-0436">Ligase</keyword>
<comment type="catalytic activity">
    <reaction evidence="8">
        <text>L-aspartate + L-glutamine + ATP + H2O = L-asparagine + L-glutamate + AMP + diphosphate + H(+)</text>
        <dbReference type="Rhea" id="RHEA:12228"/>
        <dbReference type="ChEBI" id="CHEBI:15377"/>
        <dbReference type="ChEBI" id="CHEBI:15378"/>
        <dbReference type="ChEBI" id="CHEBI:29985"/>
        <dbReference type="ChEBI" id="CHEBI:29991"/>
        <dbReference type="ChEBI" id="CHEBI:30616"/>
        <dbReference type="ChEBI" id="CHEBI:33019"/>
        <dbReference type="ChEBI" id="CHEBI:58048"/>
        <dbReference type="ChEBI" id="CHEBI:58359"/>
        <dbReference type="ChEBI" id="CHEBI:456215"/>
        <dbReference type="EC" id="6.3.5.4"/>
    </reaction>
</comment>
<evidence type="ECO:0000313" key="13">
    <source>
        <dbReference type="Proteomes" id="UP000614469"/>
    </source>
</evidence>
<dbReference type="Gene3D" id="3.40.50.620">
    <property type="entry name" value="HUPs"/>
    <property type="match status" value="1"/>
</dbReference>
<dbReference type="GO" id="GO:0006529">
    <property type="term" value="P:asparagine biosynthetic process"/>
    <property type="evidence" value="ECO:0007669"/>
    <property type="project" value="UniProtKB-KW"/>
</dbReference>
<accession>A0A8J6NLH8</accession>
<dbReference type="PROSITE" id="PS51278">
    <property type="entry name" value="GATASE_TYPE_2"/>
    <property type="match status" value="1"/>
</dbReference>
<evidence type="ECO:0000256" key="1">
    <source>
        <dbReference type="ARBA" id="ARBA00005187"/>
    </source>
</evidence>
<evidence type="ECO:0000313" key="12">
    <source>
        <dbReference type="EMBL" id="MBC8335230.1"/>
    </source>
</evidence>
<evidence type="ECO:0000256" key="2">
    <source>
        <dbReference type="ARBA" id="ARBA00005752"/>
    </source>
</evidence>
<dbReference type="Gene3D" id="3.60.20.10">
    <property type="entry name" value="Glutamine Phosphoribosylpyrophosphate, subunit 1, domain 1"/>
    <property type="match status" value="1"/>
</dbReference>
<dbReference type="CDD" id="cd01991">
    <property type="entry name" value="Asn_synthase_B_C"/>
    <property type="match status" value="1"/>
</dbReference>
<evidence type="ECO:0000256" key="5">
    <source>
        <dbReference type="ARBA" id="ARBA00022840"/>
    </source>
</evidence>
<gene>
    <name evidence="12" type="primary">asnB</name>
    <name evidence="12" type="ORF">H8E29_08200</name>
</gene>
<keyword evidence="7 9" id="KW-0315">Glutamine amidotransferase</keyword>
<protein>
    <recommendedName>
        <fullName evidence="3">asparagine synthase (glutamine-hydrolyzing)</fullName>
        <ecNumber evidence="3">6.3.5.4</ecNumber>
    </recommendedName>
</protein>
<dbReference type="GO" id="GO:0005829">
    <property type="term" value="C:cytosol"/>
    <property type="evidence" value="ECO:0007669"/>
    <property type="project" value="TreeGrafter"/>
</dbReference>
<organism evidence="12 13">
    <name type="scientific">Candidatus Desulfolinea nitratireducens</name>
    <dbReference type="NCBI Taxonomy" id="2841698"/>
    <lineage>
        <taxon>Bacteria</taxon>
        <taxon>Bacillati</taxon>
        <taxon>Chloroflexota</taxon>
        <taxon>Anaerolineae</taxon>
        <taxon>Anaerolineales</taxon>
        <taxon>Anaerolineales incertae sedis</taxon>
        <taxon>Candidatus Desulfolinea</taxon>
    </lineage>
</organism>
<dbReference type="Pfam" id="PF00733">
    <property type="entry name" value="Asn_synthase"/>
    <property type="match status" value="1"/>
</dbReference>
<dbReference type="InterPro" id="IPR051786">
    <property type="entry name" value="ASN_synthetase/amidase"/>
</dbReference>